<feature type="chain" id="PRO_5047531943" evidence="1">
    <location>
        <begin position="20"/>
        <end position="338"/>
    </location>
</feature>
<dbReference type="EMBL" id="JAUHHC010000005">
    <property type="protein sequence ID" value="MDN3922171.1"/>
    <property type="molecule type" value="Genomic_DNA"/>
</dbReference>
<dbReference type="Pfam" id="PF06742">
    <property type="entry name" value="DUF1214"/>
    <property type="match status" value="1"/>
</dbReference>
<dbReference type="Gene3D" id="2.60.120.600">
    <property type="entry name" value="Domain of unknown function DUF1214, C-terminal domain"/>
    <property type="match status" value="1"/>
</dbReference>
<organism evidence="4 5">
    <name type="scientific">Roseateles violae</name>
    <dbReference type="NCBI Taxonomy" id="3058042"/>
    <lineage>
        <taxon>Bacteria</taxon>
        <taxon>Pseudomonadati</taxon>
        <taxon>Pseudomonadota</taxon>
        <taxon>Betaproteobacteria</taxon>
        <taxon>Burkholderiales</taxon>
        <taxon>Sphaerotilaceae</taxon>
        <taxon>Roseateles</taxon>
    </lineage>
</organism>
<dbReference type="PANTHER" id="PTHR36509:SF2">
    <property type="entry name" value="BLL3101 PROTEIN"/>
    <property type="match status" value="1"/>
</dbReference>
<dbReference type="SUPFAM" id="SSF160935">
    <property type="entry name" value="VPA0735-like"/>
    <property type="match status" value="1"/>
</dbReference>
<accession>A0ABT8DYA3</accession>
<feature type="domain" description="DUF1254" evidence="3">
    <location>
        <begin position="51"/>
        <end position="159"/>
    </location>
</feature>
<sequence length="338" mass="36908">MSTRPFLLALALTAGAALAQGGMPIVVTPDNFSRAETDREFGVTVKSGGFGKFHHIRELLPIEKQTVVRGNRDTLYSAGVFDLDAGPLTVTLPDAGTRFMSMQLIDQDHYVPAVVYGAGRYTYTRQQVGTRYVLIGIRTLVDPADPADVKQAHALQDALSAIQPNVGSFETPDWDDASRKKVGEALIQLAATIPDTQRMFGARGKVDPVRHLVGAATGWGGNPENAAMYVTVVPPKNDGQTVHRLTVKDVPVDGFWSISVYDAKGYYQKNPLNAYTVNNLTAQKDADGSTTVQFGGCDGKVSNCIPIMDGWNYWVRLYRPRPEILSGKWRFPEAQPAH</sequence>
<gene>
    <name evidence="4" type="ORF">QWJ38_17915</name>
</gene>
<keyword evidence="5" id="KW-1185">Reference proteome</keyword>
<proteinExistence type="predicted"/>
<feature type="domain" description="DUF1214" evidence="2">
    <location>
        <begin position="238"/>
        <end position="321"/>
    </location>
</feature>
<dbReference type="InterPro" id="IPR037049">
    <property type="entry name" value="DUF1214_C_sf"/>
</dbReference>
<name>A0ABT8DYA3_9BURK</name>
<keyword evidence="1" id="KW-0732">Signal</keyword>
<dbReference type="InterPro" id="IPR037050">
    <property type="entry name" value="DUF1254_sf"/>
</dbReference>
<dbReference type="RefSeq" id="WP_290360486.1">
    <property type="nucleotide sequence ID" value="NZ_JAUHHC010000005.1"/>
</dbReference>
<dbReference type="Proteomes" id="UP001228044">
    <property type="component" value="Unassembled WGS sequence"/>
</dbReference>
<comment type="caution">
    <text evidence="4">The sequence shown here is derived from an EMBL/GenBank/DDBJ whole genome shotgun (WGS) entry which is preliminary data.</text>
</comment>
<feature type="signal peptide" evidence="1">
    <location>
        <begin position="1"/>
        <end position="19"/>
    </location>
</feature>
<evidence type="ECO:0000259" key="2">
    <source>
        <dbReference type="Pfam" id="PF06742"/>
    </source>
</evidence>
<dbReference type="PANTHER" id="PTHR36509">
    <property type="entry name" value="BLL3101 PROTEIN"/>
    <property type="match status" value="1"/>
</dbReference>
<dbReference type="InterPro" id="IPR010679">
    <property type="entry name" value="DUF1254"/>
</dbReference>
<dbReference type="InterPro" id="IPR010621">
    <property type="entry name" value="DUF1214"/>
</dbReference>
<evidence type="ECO:0000256" key="1">
    <source>
        <dbReference type="SAM" id="SignalP"/>
    </source>
</evidence>
<evidence type="ECO:0000259" key="3">
    <source>
        <dbReference type="Pfam" id="PF06863"/>
    </source>
</evidence>
<reference evidence="4 5" key="1">
    <citation type="submission" date="2023-06" db="EMBL/GenBank/DDBJ databases">
        <title>Pelomonas sp. PFR6 16S ribosomal RNA gene Genome sequencing and assembly.</title>
        <authorList>
            <person name="Woo H."/>
        </authorList>
    </citation>
    <scope>NUCLEOTIDE SEQUENCE [LARGE SCALE GENOMIC DNA]</scope>
    <source>
        <strain evidence="4 5">PFR6</strain>
    </source>
</reference>
<dbReference type="Pfam" id="PF06863">
    <property type="entry name" value="DUF1254"/>
    <property type="match status" value="1"/>
</dbReference>
<evidence type="ECO:0000313" key="4">
    <source>
        <dbReference type="EMBL" id="MDN3922171.1"/>
    </source>
</evidence>
<protein>
    <submittedName>
        <fullName evidence="4">DUF1254 domain-containing protein</fullName>
    </submittedName>
</protein>
<dbReference type="Gene3D" id="2.60.40.1610">
    <property type="entry name" value="Domain of unknown function DUF1254"/>
    <property type="match status" value="1"/>
</dbReference>
<evidence type="ECO:0000313" key="5">
    <source>
        <dbReference type="Proteomes" id="UP001228044"/>
    </source>
</evidence>